<dbReference type="Proteomes" id="UP000317650">
    <property type="component" value="Chromosome 8"/>
</dbReference>
<dbReference type="InterPro" id="IPR018253">
    <property type="entry name" value="DnaJ_domain_CS"/>
</dbReference>
<evidence type="ECO:0000256" key="1">
    <source>
        <dbReference type="SAM" id="MobiDB-lite"/>
    </source>
</evidence>
<comment type="caution">
    <text evidence="3">The sequence shown here is derived from an EMBL/GenBank/DDBJ whole genome shotgun (WGS) entry which is preliminary data.</text>
</comment>
<name>A0A4S8K3M0_MUSBA</name>
<dbReference type="InterPro" id="IPR001623">
    <property type="entry name" value="DnaJ_domain"/>
</dbReference>
<dbReference type="EMBL" id="PYDT01000002">
    <property type="protein sequence ID" value="THU69390.1"/>
    <property type="molecule type" value="Genomic_DNA"/>
</dbReference>
<dbReference type="PANTHER" id="PTHR44240:SF10">
    <property type="entry name" value="J DOMAIN-CONTAINING PROTEIN"/>
    <property type="match status" value="1"/>
</dbReference>
<protein>
    <recommendedName>
        <fullName evidence="2">J domain-containing protein</fullName>
    </recommendedName>
</protein>
<dbReference type="InterPro" id="IPR036869">
    <property type="entry name" value="J_dom_sf"/>
</dbReference>
<feature type="compositionally biased region" description="Low complexity" evidence="1">
    <location>
        <begin position="49"/>
        <end position="62"/>
    </location>
</feature>
<accession>A0A4S8K3M0</accession>
<evidence type="ECO:0000313" key="4">
    <source>
        <dbReference type="Proteomes" id="UP000317650"/>
    </source>
</evidence>
<dbReference type="CDD" id="cd06257">
    <property type="entry name" value="DnaJ"/>
    <property type="match status" value="1"/>
</dbReference>
<dbReference type="GO" id="GO:0005783">
    <property type="term" value="C:endoplasmic reticulum"/>
    <property type="evidence" value="ECO:0007669"/>
    <property type="project" value="UniProtKB-ARBA"/>
</dbReference>
<dbReference type="SMART" id="SM00271">
    <property type="entry name" value="DnaJ"/>
    <property type="match status" value="1"/>
</dbReference>
<dbReference type="Pfam" id="PF00226">
    <property type="entry name" value="DnaJ"/>
    <property type="match status" value="1"/>
</dbReference>
<dbReference type="Gene3D" id="1.10.287.110">
    <property type="entry name" value="DnaJ domain"/>
    <property type="match status" value="1"/>
</dbReference>
<dbReference type="PRINTS" id="PR00625">
    <property type="entry name" value="JDOMAIN"/>
</dbReference>
<proteinExistence type="predicted"/>
<evidence type="ECO:0000259" key="2">
    <source>
        <dbReference type="PROSITE" id="PS50076"/>
    </source>
</evidence>
<sequence>MSQPSSLASSQFLGLRVTPPPRSSAASVSPPSPSTLRCSGVSAAYAGAAERARAASTSPSSSTLYDTLGVSPGASGQDIKTSYRRLALECHPDVVATGRRGASADEFMRVHAAYATLSDPVKRANYDRELTAAAAILVHHRRPEPAPSPSPLAYARCTSYPGYGRRTWETDQCW</sequence>
<dbReference type="PROSITE" id="PS50076">
    <property type="entry name" value="DNAJ_2"/>
    <property type="match status" value="1"/>
</dbReference>
<dbReference type="InterPro" id="IPR052276">
    <property type="entry name" value="Diphthamide-biosynth_chaperone"/>
</dbReference>
<dbReference type="STRING" id="52838.A0A4S8K3M0"/>
<dbReference type="PROSITE" id="PS00636">
    <property type="entry name" value="DNAJ_1"/>
    <property type="match status" value="1"/>
</dbReference>
<reference evidence="3 4" key="1">
    <citation type="journal article" date="2019" name="Nat. Plants">
        <title>Genome sequencing of Musa balbisiana reveals subgenome evolution and function divergence in polyploid bananas.</title>
        <authorList>
            <person name="Yao X."/>
        </authorList>
    </citation>
    <scope>NUCLEOTIDE SEQUENCE [LARGE SCALE GENOMIC DNA]</scope>
    <source>
        <strain evidence="4">cv. DH-PKW</strain>
        <tissue evidence="3">Leaves</tissue>
    </source>
</reference>
<keyword evidence="4" id="KW-1185">Reference proteome</keyword>
<feature type="region of interest" description="Disordered" evidence="1">
    <location>
        <begin position="49"/>
        <end position="77"/>
    </location>
</feature>
<dbReference type="AlphaFoldDB" id="A0A4S8K3M0"/>
<feature type="compositionally biased region" description="Polar residues" evidence="1">
    <location>
        <begin position="1"/>
        <end position="12"/>
    </location>
</feature>
<feature type="region of interest" description="Disordered" evidence="1">
    <location>
        <begin position="1"/>
        <end position="37"/>
    </location>
</feature>
<gene>
    <name evidence="3" type="ORF">C4D60_Mb08t13900</name>
</gene>
<evidence type="ECO:0000313" key="3">
    <source>
        <dbReference type="EMBL" id="THU69390.1"/>
    </source>
</evidence>
<feature type="domain" description="J" evidence="2">
    <location>
        <begin position="63"/>
        <end position="130"/>
    </location>
</feature>
<dbReference type="SUPFAM" id="SSF46565">
    <property type="entry name" value="Chaperone J-domain"/>
    <property type="match status" value="1"/>
</dbReference>
<dbReference type="PANTHER" id="PTHR44240">
    <property type="entry name" value="DNAJ DOMAIN (PROKARYOTIC HEAT SHOCK PROTEIN)-RELATED"/>
    <property type="match status" value="1"/>
</dbReference>
<organism evidence="3 4">
    <name type="scientific">Musa balbisiana</name>
    <name type="common">Banana</name>
    <dbReference type="NCBI Taxonomy" id="52838"/>
    <lineage>
        <taxon>Eukaryota</taxon>
        <taxon>Viridiplantae</taxon>
        <taxon>Streptophyta</taxon>
        <taxon>Embryophyta</taxon>
        <taxon>Tracheophyta</taxon>
        <taxon>Spermatophyta</taxon>
        <taxon>Magnoliopsida</taxon>
        <taxon>Liliopsida</taxon>
        <taxon>Zingiberales</taxon>
        <taxon>Musaceae</taxon>
        <taxon>Musa</taxon>
    </lineage>
</organism>